<protein>
    <submittedName>
        <fullName evidence="2">Uncharacterized protein</fullName>
    </submittedName>
</protein>
<dbReference type="OrthoDB" id="3795630at2759"/>
<dbReference type="RefSeq" id="XP_018033638.1">
    <property type="nucleotide sequence ID" value="XM_018179101.1"/>
</dbReference>
<dbReference type="EMBL" id="KV441555">
    <property type="protein sequence ID" value="OAG03273.1"/>
    <property type="molecule type" value="Genomic_DNA"/>
</dbReference>
<reference evidence="2 3" key="1">
    <citation type="submission" date="2016-05" db="EMBL/GenBank/DDBJ databases">
        <title>Comparative analysis of secretome profiles of manganese(II)-oxidizing ascomycete fungi.</title>
        <authorList>
            <consortium name="DOE Joint Genome Institute"/>
            <person name="Zeiner C.A."/>
            <person name="Purvine S.O."/>
            <person name="Zink E.M."/>
            <person name="Wu S."/>
            <person name="Pasa-Tolic L."/>
            <person name="Chaput D.L."/>
            <person name="Haridas S."/>
            <person name="Grigoriev I.V."/>
            <person name="Santelli C.M."/>
            <person name="Hansel C.M."/>
        </authorList>
    </citation>
    <scope>NUCLEOTIDE SEQUENCE [LARGE SCALE GENOMIC DNA]</scope>
    <source>
        <strain evidence="2 3">AP3s5-JAC2a</strain>
    </source>
</reference>
<dbReference type="AlphaFoldDB" id="A0A177C6L0"/>
<evidence type="ECO:0000256" key="1">
    <source>
        <dbReference type="SAM" id="SignalP"/>
    </source>
</evidence>
<dbReference type="GeneID" id="28762587"/>
<keyword evidence="1" id="KW-0732">Signal</keyword>
<accession>A0A177C6L0</accession>
<evidence type="ECO:0000313" key="3">
    <source>
        <dbReference type="Proteomes" id="UP000077069"/>
    </source>
</evidence>
<gene>
    <name evidence="2" type="ORF">CC84DRAFT_1166990</name>
</gene>
<organism evidence="2 3">
    <name type="scientific">Paraphaeosphaeria sporulosa</name>
    <dbReference type="NCBI Taxonomy" id="1460663"/>
    <lineage>
        <taxon>Eukaryota</taxon>
        <taxon>Fungi</taxon>
        <taxon>Dikarya</taxon>
        <taxon>Ascomycota</taxon>
        <taxon>Pezizomycotina</taxon>
        <taxon>Dothideomycetes</taxon>
        <taxon>Pleosporomycetidae</taxon>
        <taxon>Pleosporales</taxon>
        <taxon>Massarineae</taxon>
        <taxon>Didymosphaeriaceae</taxon>
        <taxon>Paraphaeosphaeria</taxon>
    </lineage>
</organism>
<evidence type="ECO:0000313" key="2">
    <source>
        <dbReference type="EMBL" id="OAG03273.1"/>
    </source>
</evidence>
<dbReference type="Proteomes" id="UP000077069">
    <property type="component" value="Unassembled WGS sequence"/>
</dbReference>
<name>A0A177C6L0_9PLEO</name>
<feature type="signal peptide" evidence="1">
    <location>
        <begin position="1"/>
        <end position="19"/>
    </location>
</feature>
<feature type="chain" id="PRO_5008057775" evidence="1">
    <location>
        <begin position="20"/>
        <end position="179"/>
    </location>
</feature>
<proteinExistence type="predicted"/>
<dbReference type="InParanoid" id="A0A177C6L0"/>
<keyword evidence="3" id="KW-1185">Reference proteome</keyword>
<sequence>MYWKPILGAAVLSAGMANADFMVYTEPPIPTSEILATAGGEWTTSVFLNANLAWRAYTNARGSTYESSVSSALSEVRSFASAHSNYSIPADVTNNDAATTFYSKPDWYDALPTGVKQFKEEQVSDQFSIIRSVIGDDTTSAAGGGTGTGSAGGALPTPRAGLGAAGMGAMAAVAAGVFL</sequence>